<evidence type="ECO:0000313" key="3">
    <source>
        <dbReference type="Proteomes" id="UP000476064"/>
    </source>
</evidence>
<dbReference type="EMBL" id="CP048209">
    <property type="protein sequence ID" value="QHT59015.1"/>
    <property type="molecule type" value="Genomic_DNA"/>
</dbReference>
<dbReference type="RefSeq" id="WP_162355083.1">
    <property type="nucleotide sequence ID" value="NZ_CP048209.1"/>
</dbReference>
<dbReference type="Pfam" id="PF22481">
    <property type="entry name" value="DUF6985"/>
    <property type="match status" value="1"/>
</dbReference>
<organism evidence="2 3">
    <name type="scientific">Paenibacillus lycopersici</name>
    <dbReference type="NCBI Taxonomy" id="2704462"/>
    <lineage>
        <taxon>Bacteria</taxon>
        <taxon>Bacillati</taxon>
        <taxon>Bacillota</taxon>
        <taxon>Bacilli</taxon>
        <taxon>Bacillales</taxon>
        <taxon>Paenibacillaceae</taxon>
        <taxon>Paenibacillus</taxon>
    </lineage>
</organism>
<gene>
    <name evidence="2" type="ORF">GXP70_02920</name>
</gene>
<dbReference type="InterPro" id="IPR054254">
    <property type="entry name" value="DUF6985"/>
</dbReference>
<reference evidence="2 3" key="1">
    <citation type="submission" date="2020-01" db="EMBL/GenBank/DDBJ databases">
        <title>Paenibacillus sp. nov., isolated from tomato rhizosphere.</title>
        <authorList>
            <person name="Weon H.-Y."/>
            <person name="Lee S.A."/>
        </authorList>
    </citation>
    <scope>NUCLEOTIDE SEQUENCE [LARGE SCALE GENOMIC DNA]</scope>
    <source>
        <strain evidence="2 3">12200R-189</strain>
    </source>
</reference>
<dbReference type="AlphaFoldDB" id="A0A6C0G2U4"/>
<dbReference type="Proteomes" id="UP000476064">
    <property type="component" value="Chromosome"/>
</dbReference>
<sequence>MSMVDPVFGEVTYAYGWSKPFEVRLWNRGYRIDCVASAYKGQEIAEEQRRQFRYFLERQSDNERRICELLEQYYSLQIGPVITGNAQLQLMVKPTELVFERDGSYAMLFDCSWDADNGVAVRLSPEEQVGPQNLFI</sequence>
<protein>
    <recommendedName>
        <fullName evidence="1">DUF6985 domain-containing protein</fullName>
    </recommendedName>
</protein>
<accession>A0A6C0G2U4</accession>
<feature type="domain" description="DUF6985" evidence="1">
    <location>
        <begin position="7"/>
        <end position="133"/>
    </location>
</feature>
<evidence type="ECO:0000313" key="2">
    <source>
        <dbReference type="EMBL" id="QHT59015.1"/>
    </source>
</evidence>
<evidence type="ECO:0000259" key="1">
    <source>
        <dbReference type="Pfam" id="PF22481"/>
    </source>
</evidence>
<name>A0A6C0G2U4_9BACL</name>
<proteinExistence type="predicted"/>
<keyword evidence="3" id="KW-1185">Reference proteome</keyword>
<dbReference type="KEGG" id="plyc:GXP70_02920"/>